<protein>
    <submittedName>
        <fullName evidence="2">Uncharacterized protein</fullName>
    </submittedName>
</protein>
<dbReference type="EMBL" id="MDGM01000012">
    <property type="protein sequence ID" value="PIB24478.1"/>
    <property type="molecule type" value="Genomic_DNA"/>
</dbReference>
<keyword evidence="1" id="KW-0732">Signal</keyword>
<dbReference type="AlphaFoldDB" id="A0A2G5K4K6"/>
<sequence length="186" mass="20974">MRTALFVALAVFSAGQSYADPNAMREYHISGLRAANFYTYLGREMIPARETDLASPCIDVLPTNPDHAFFSCVSKRLYQSRQFDDVYFSIHRHDGRDVLVVIYDHPQSPQIIKVWPTESEVISQGLDIIYQRGVEDLTQSETLSFENRISKTTLTKTTQFSDGATLGDILNQQISVTQICETCPAQ</sequence>
<dbReference type="RefSeq" id="WP_099592852.1">
    <property type="nucleotide sequence ID" value="NZ_MDGM01000012.1"/>
</dbReference>
<reference evidence="2 3" key="1">
    <citation type="submission" date="2016-08" db="EMBL/GenBank/DDBJ databases">
        <title>Draft genome of Amylibacter sp. strain 4G11.</title>
        <authorList>
            <person name="Wong S.-K."/>
            <person name="Hamasaki K."/>
            <person name="Yoshizawa S."/>
        </authorList>
    </citation>
    <scope>NUCLEOTIDE SEQUENCE [LARGE SCALE GENOMIC DNA]</scope>
    <source>
        <strain evidence="2 3">4G11</strain>
    </source>
</reference>
<proteinExistence type="predicted"/>
<evidence type="ECO:0000313" key="2">
    <source>
        <dbReference type="EMBL" id="PIB24478.1"/>
    </source>
</evidence>
<feature type="signal peptide" evidence="1">
    <location>
        <begin position="1"/>
        <end position="19"/>
    </location>
</feature>
<gene>
    <name evidence="2" type="ORF">BFP76_04540</name>
</gene>
<evidence type="ECO:0000313" key="3">
    <source>
        <dbReference type="Proteomes" id="UP000231516"/>
    </source>
</evidence>
<keyword evidence="3" id="KW-1185">Reference proteome</keyword>
<accession>A0A2G5K4K6</accession>
<evidence type="ECO:0000256" key="1">
    <source>
        <dbReference type="SAM" id="SignalP"/>
    </source>
</evidence>
<organism evidence="2 3">
    <name type="scientific">Paramylibacter kogurei</name>
    <dbReference type="NCBI Taxonomy" id="1889778"/>
    <lineage>
        <taxon>Bacteria</taxon>
        <taxon>Pseudomonadati</taxon>
        <taxon>Pseudomonadota</taxon>
        <taxon>Alphaproteobacteria</taxon>
        <taxon>Rhodobacterales</taxon>
        <taxon>Paracoccaceae</taxon>
        <taxon>Paramylibacter</taxon>
    </lineage>
</organism>
<feature type="chain" id="PRO_5013922428" evidence="1">
    <location>
        <begin position="20"/>
        <end position="186"/>
    </location>
</feature>
<dbReference type="Proteomes" id="UP000231516">
    <property type="component" value="Unassembled WGS sequence"/>
</dbReference>
<name>A0A2G5K4K6_9RHOB</name>
<comment type="caution">
    <text evidence="2">The sequence shown here is derived from an EMBL/GenBank/DDBJ whole genome shotgun (WGS) entry which is preliminary data.</text>
</comment>